<protein>
    <recommendedName>
        <fullName evidence="5">Energy transducer TonB</fullName>
    </recommendedName>
</protein>
<feature type="compositionally biased region" description="Basic and acidic residues" evidence="1">
    <location>
        <begin position="82"/>
        <end position="95"/>
    </location>
</feature>
<feature type="transmembrane region" description="Helical" evidence="2">
    <location>
        <begin position="7"/>
        <end position="29"/>
    </location>
</feature>
<evidence type="ECO:0000313" key="4">
    <source>
        <dbReference type="Proteomes" id="UP000267469"/>
    </source>
</evidence>
<feature type="compositionally biased region" description="Polar residues" evidence="1">
    <location>
        <begin position="139"/>
        <end position="150"/>
    </location>
</feature>
<dbReference type="OrthoDB" id="9786892at2"/>
<sequence>MNLNRKQLSLLISFFIMILVTLTLFNIHLAGKEDKEILYELHFEDPLEKEEVTTPDESKLQTHMAYNETVKSRFDREVREFKTLEDLQEGKRSEDTGEDPPEETSSATENDYLSSETGEAVSSSRTTATKERQAKPSDGDNTSDTTVKNNSVNIHSSISYSLVGRIHKSLPNPVYTCSARGKIVINIQVDALGNVTEATFNKQSSTSSNGCLVDHAISYALRAKFDKKKNKDSQIGSITYLFQG</sequence>
<keyword evidence="4" id="KW-1185">Reference proteome</keyword>
<dbReference type="RefSeq" id="WP_123214585.1">
    <property type="nucleotide sequence ID" value="NZ_RJTM01000013.1"/>
</dbReference>
<evidence type="ECO:0000313" key="3">
    <source>
        <dbReference type="EMBL" id="RNL93053.1"/>
    </source>
</evidence>
<comment type="caution">
    <text evidence="3">The sequence shown here is derived from an EMBL/GenBank/DDBJ whole genome shotgun (WGS) entry which is preliminary data.</text>
</comment>
<proteinExistence type="predicted"/>
<evidence type="ECO:0008006" key="5">
    <source>
        <dbReference type="Google" id="ProtNLM"/>
    </source>
</evidence>
<dbReference type="EMBL" id="RJTM01000013">
    <property type="protein sequence ID" value="RNL93053.1"/>
    <property type="molecule type" value="Genomic_DNA"/>
</dbReference>
<feature type="compositionally biased region" description="Polar residues" evidence="1">
    <location>
        <begin position="103"/>
        <end position="127"/>
    </location>
</feature>
<reference evidence="3 4" key="1">
    <citation type="submission" date="2018-10" db="EMBL/GenBank/DDBJ databases">
        <title>Sinomicrobium pectinilyticum sp. nov., a pectinase-producing bacterium isolated from alkaline and saline soil, and emended description of the genus Sinomicrobium.</title>
        <authorList>
            <person name="Cheng B."/>
            <person name="Li C."/>
            <person name="Lai Q."/>
            <person name="Du M."/>
            <person name="Shao Z."/>
            <person name="Xu P."/>
            <person name="Yang C."/>
        </authorList>
    </citation>
    <scope>NUCLEOTIDE SEQUENCE [LARGE SCALE GENOMIC DNA]</scope>
    <source>
        <strain evidence="3 4">5DNS001</strain>
    </source>
</reference>
<keyword evidence="2" id="KW-0472">Membrane</keyword>
<feature type="compositionally biased region" description="Basic and acidic residues" evidence="1">
    <location>
        <begin position="128"/>
        <end position="138"/>
    </location>
</feature>
<accession>A0A3N0EYS2</accession>
<dbReference type="Proteomes" id="UP000267469">
    <property type="component" value="Unassembled WGS sequence"/>
</dbReference>
<evidence type="ECO:0000256" key="1">
    <source>
        <dbReference type="SAM" id="MobiDB-lite"/>
    </source>
</evidence>
<evidence type="ECO:0000256" key="2">
    <source>
        <dbReference type="SAM" id="Phobius"/>
    </source>
</evidence>
<keyword evidence="2" id="KW-0812">Transmembrane</keyword>
<dbReference type="AlphaFoldDB" id="A0A3N0EYS2"/>
<gene>
    <name evidence="3" type="ORF">ED312_03335</name>
</gene>
<organism evidence="3 4">
    <name type="scientific">Sinomicrobium pectinilyticum</name>
    <dbReference type="NCBI Taxonomy" id="1084421"/>
    <lineage>
        <taxon>Bacteria</taxon>
        <taxon>Pseudomonadati</taxon>
        <taxon>Bacteroidota</taxon>
        <taxon>Flavobacteriia</taxon>
        <taxon>Flavobacteriales</taxon>
        <taxon>Flavobacteriaceae</taxon>
        <taxon>Sinomicrobium</taxon>
    </lineage>
</organism>
<feature type="region of interest" description="Disordered" evidence="1">
    <location>
        <begin position="82"/>
        <end position="150"/>
    </location>
</feature>
<keyword evidence="2" id="KW-1133">Transmembrane helix</keyword>
<name>A0A3N0EYS2_SINP1</name>